<protein>
    <recommendedName>
        <fullName evidence="7">Flagellar protein FliT</fullName>
    </recommendedName>
</protein>
<keyword evidence="4" id="KW-0143">Chaperone</keyword>
<gene>
    <name evidence="8" type="ORF">BN1080_03376</name>
</gene>
<evidence type="ECO:0000313" key="9">
    <source>
        <dbReference type="Proteomes" id="UP000043699"/>
    </source>
</evidence>
<keyword evidence="2" id="KW-0963">Cytoplasm</keyword>
<comment type="subcellular location">
    <subcellularLocation>
        <location evidence="1">Cytoplasm</location>
        <location evidence="1">Cytosol</location>
    </subcellularLocation>
</comment>
<evidence type="ECO:0000256" key="5">
    <source>
        <dbReference type="ARBA" id="ARBA00093765"/>
    </source>
</evidence>
<accession>A0A098EPY4</accession>
<evidence type="ECO:0000256" key="6">
    <source>
        <dbReference type="ARBA" id="ARBA00093785"/>
    </source>
</evidence>
<evidence type="ECO:0000256" key="7">
    <source>
        <dbReference type="ARBA" id="ARBA00093797"/>
    </source>
</evidence>
<evidence type="ECO:0000256" key="4">
    <source>
        <dbReference type="ARBA" id="ARBA00023186"/>
    </source>
</evidence>
<dbReference type="AlphaFoldDB" id="A0A098EPY4"/>
<comment type="function">
    <text evidence="5">May act as an export chaperone for the filament capping protein FliD.</text>
</comment>
<dbReference type="Proteomes" id="UP000043699">
    <property type="component" value="Unassembled WGS sequence"/>
</dbReference>
<organism evidence="8 9">
    <name type="scientific">Planococcus massiliensis</name>
    <dbReference type="NCBI Taxonomy" id="1499687"/>
    <lineage>
        <taxon>Bacteria</taxon>
        <taxon>Bacillati</taxon>
        <taxon>Bacillota</taxon>
        <taxon>Bacilli</taxon>
        <taxon>Bacillales</taxon>
        <taxon>Caryophanaceae</taxon>
        <taxon>Planococcus</taxon>
    </lineage>
</organism>
<sequence length="129" mass="14836">MDNQHENLQELLELTEAILAKAKTIGSKMDDNQTEDLVEVQILFDRRQEVIDRMEASKNGAEFNWSAEGKEMVKSLQTAELELNPLMNSLHQAFTNQMNRINQTKQMSKKYRGAYQSTPADGTFLDIRK</sequence>
<evidence type="ECO:0000256" key="2">
    <source>
        <dbReference type="ARBA" id="ARBA00022490"/>
    </source>
</evidence>
<proteinExistence type="inferred from homology"/>
<comment type="similarity">
    <text evidence="6">Belongs to the bacillales FliT family.</text>
</comment>
<dbReference type="OrthoDB" id="2428346at2"/>
<evidence type="ECO:0000313" key="8">
    <source>
        <dbReference type="EMBL" id="CEG24353.1"/>
    </source>
</evidence>
<dbReference type="EMBL" id="CCXS01000001">
    <property type="protein sequence ID" value="CEG24353.1"/>
    <property type="molecule type" value="Genomic_DNA"/>
</dbReference>
<keyword evidence="3" id="KW-1005">Bacterial flagellum biogenesis</keyword>
<evidence type="ECO:0000256" key="3">
    <source>
        <dbReference type="ARBA" id="ARBA00022795"/>
    </source>
</evidence>
<reference evidence="8 9" key="1">
    <citation type="submission" date="2014-09" db="EMBL/GenBank/DDBJ databases">
        <authorList>
            <person name="Urmite Genomes Urmite Genomes"/>
        </authorList>
    </citation>
    <scope>NUCLEOTIDE SEQUENCE [LARGE SCALE GENOMIC DNA]</scope>
    <source>
        <strain evidence="8 9">ES2</strain>
    </source>
</reference>
<dbReference type="Pfam" id="PF05400">
    <property type="entry name" value="FliT"/>
    <property type="match status" value="1"/>
</dbReference>
<dbReference type="RefSeq" id="WP_052653942.1">
    <property type="nucleotide sequence ID" value="NZ_CCXS01000001.1"/>
</dbReference>
<name>A0A098EPY4_9BACL</name>
<dbReference type="InterPro" id="IPR008622">
    <property type="entry name" value="FliT"/>
</dbReference>
<dbReference type="STRING" id="1499687.BN1080_03376"/>
<keyword evidence="9" id="KW-1185">Reference proteome</keyword>
<evidence type="ECO:0000256" key="1">
    <source>
        <dbReference type="ARBA" id="ARBA00004514"/>
    </source>
</evidence>